<evidence type="ECO:0000313" key="3">
    <source>
        <dbReference type="Proteomes" id="UP001163293"/>
    </source>
</evidence>
<sequence length="66" mass="7384">MSVDPTPRSWFDRAIGACMSVLLAVIALYCATQVLQSILPFLVVCVGVASIIWAVWAVIQYRHNRY</sequence>
<gene>
    <name evidence="2" type="ORF">NL394_18035</name>
</gene>
<reference evidence="2" key="1">
    <citation type="submission" date="2022-07" db="EMBL/GenBank/DDBJ databases">
        <authorList>
            <person name="Wu T."/>
        </authorList>
    </citation>
    <scope>NUCLEOTIDE SEQUENCE</scope>
    <source>
        <strain evidence="2">SD-1</strain>
    </source>
</reference>
<feature type="transmembrane region" description="Helical" evidence="1">
    <location>
        <begin position="14"/>
        <end position="31"/>
    </location>
</feature>
<name>A0AAX3EH19_PAEUR</name>
<protein>
    <submittedName>
        <fullName evidence="2">Uncharacterized protein</fullName>
    </submittedName>
</protein>
<keyword evidence="1" id="KW-1133">Transmembrane helix</keyword>
<keyword evidence="1" id="KW-0812">Transmembrane</keyword>
<feature type="transmembrane region" description="Helical" evidence="1">
    <location>
        <begin position="38"/>
        <end position="59"/>
    </location>
</feature>
<organism evidence="2 3">
    <name type="scientific">Paenarthrobacter ureafaciens</name>
    <dbReference type="NCBI Taxonomy" id="37931"/>
    <lineage>
        <taxon>Bacteria</taxon>
        <taxon>Bacillati</taxon>
        <taxon>Actinomycetota</taxon>
        <taxon>Actinomycetes</taxon>
        <taxon>Micrococcales</taxon>
        <taxon>Micrococcaceae</taxon>
        <taxon>Paenarthrobacter</taxon>
    </lineage>
</organism>
<keyword evidence="3" id="KW-1185">Reference proteome</keyword>
<dbReference type="AlphaFoldDB" id="A0AAX3EH19"/>
<dbReference type="Proteomes" id="UP001163293">
    <property type="component" value="Chromosome"/>
</dbReference>
<accession>A0AAX3EH19</accession>
<dbReference type="EMBL" id="CP101185">
    <property type="protein sequence ID" value="UYV96928.1"/>
    <property type="molecule type" value="Genomic_DNA"/>
</dbReference>
<keyword evidence="1" id="KW-0472">Membrane</keyword>
<evidence type="ECO:0000256" key="1">
    <source>
        <dbReference type="SAM" id="Phobius"/>
    </source>
</evidence>
<dbReference type="RefSeq" id="WP_069695946.1">
    <property type="nucleotide sequence ID" value="NZ_CP043010.1"/>
</dbReference>
<evidence type="ECO:0000313" key="2">
    <source>
        <dbReference type="EMBL" id="UYV96928.1"/>
    </source>
</evidence>
<proteinExistence type="predicted"/>